<sequence>MAMIDPARERQRLLEFYADQLDGELEKVAGQAYELTEIAREVLGAELAKRGLNVKLVEQRPVPPAPPVLPGDPPPEPPPVEPPPEGELELRRMVTIRQFRDLPEALLAKGSLESAGIEAVLTDDNIVRLDWFWSNLMGGIKLKVDLEDVAAANEILNQPIPDGFDTAGTGEYPQPRCPSCQSLDVSFQELNKPVAYVSAYLGVPIPFHRRAWRCHSCHAEWEEDGVPGSADSSI</sequence>
<dbReference type="InterPro" id="IPR011322">
    <property type="entry name" value="N-reg_PII-like_a/b"/>
</dbReference>
<evidence type="ECO:0000313" key="3">
    <source>
        <dbReference type="Proteomes" id="UP000238701"/>
    </source>
</evidence>
<dbReference type="SUPFAM" id="SSF54913">
    <property type="entry name" value="GlnB-like"/>
    <property type="match status" value="1"/>
</dbReference>
<dbReference type="AlphaFoldDB" id="A0A2U3KZX8"/>
<dbReference type="OrthoDB" id="8480302at2"/>
<evidence type="ECO:0000313" key="2">
    <source>
        <dbReference type="EMBL" id="SPF45147.1"/>
    </source>
</evidence>
<proteinExistence type="predicted"/>
<protein>
    <submittedName>
        <fullName evidence="2">Uncharacterized protein</fullName>
    </submittedName>
</protein>
<gene>
    <name evidence="2" type="ORF">SBA1_560015</name>
</gene>
<feature type="compositionally biased region" description="Pro residues" evidence="1">
    <location>
        <begin position="61"/>
        <end position="85"/>
    </location>
</feature>
<accession>A0A2U3KZX8</accession>
<evidence type="ECO:0000256" key="1">
    <source>
        <dbReference type="SAM" id="MobiDB-lite"/>
    </source>
</evidence>
<organism evidence="2 3">
    <name type="scientific">Candidatus Sulfotelmatobacter kueseliae</name>
    <dbReference type="NCBI Taxonomy" id="2042962"/>
    <lineage>
        <taxon>Bacteria</taxon>
        <taxon>Pseudomonadati</taxon>
        <taxon>Acidobacteriota</taxon>
        <taxon>Terriglobia</taxon>
        <taxon>Terriglobales</taxon>
        <taxon>Candidatus Korobacteraceae</taxon>
        <taxon>Candidatus Sulfotelmatobacter</taxon>
    </lineage>
</organism>
<dbReference type="EMBL" id="OMOD01000151">
    <property type="protein sequence ID" value="SPF45147.1"/>
    <property type="molecule type" value="Genomic_DNA"/>
</dbReference>
<reference evidence="3" key="1">
    <citation type="submission" date="2018-02" db="EMBL/GenBank/DDBJ databases">
        <authorList>
            <person name="Hausmann B."/>
        </authorList>
    </citation>
    <scope>NUCLEOTIDE SEQUENCE [LARGE SCALE GENOMIC DNA]</scope>
    <source>
        <strain evidence="3">Peat soil MAG SbA1</strain>
    </source>
</reference>
<dbReference type="Proteomes" id="UP000238701">
    <property type="component" value="Unassembled WGS sequence"/>
</dbReference>
<feature type="region of interest" description="Disordered" evidence="1">
    <location>
        <begin position="61"/>
        <end position="86"/>
    </location>
</feature>
<name>A0A2U3KZX8_9BACT</name>